<dbReference type="Pfam" id="PF07883">
    <property type="entry name" value="Cupin_2"/>
    <property type="match status" value="1"/>
</dbReference>
<dbReference type="InterPro" id="IPR013096">
    <property type="entry name" value="Cupin_2"/>
</dbReference>
<dbReference type="EMBL" id="MT732463">
    <property type="protein sequence ID" value="QQV90904.1"/>
    <property type="molecule type" value="Genomic_DNA"/>
</dbReference>
<dbReference type="SUPFAM" id="SSF51182">
    <property type="entry name" value="RmlC-like cupins"/>
    <property type="match status" value="1"/>
</dbReference>
<dbReference type="CDD" id="cd02208">
    <property type="entry name" value="cupin_RmlC-like"/>
    <property type="match status" value="1"/>
</dbReference>
<protein>
    <recommendedName>
        <fullName evidence="1">Cupin type-2 domain-containing protein</fullName>
    </recommendedName>
</protein>
<reference evidence="2" key="1">
    <citation type="submission" date="2020-07" db="EMBL/GenBank/DDBJ databases">
        <title>Highly diverse flavobacterial phages as mortality factor during North Sea spring blooms.</title>
        <authorList>
            <person name="Bartlau N."/>
            <person name="Wichels A."/>
            <person name="Krohne G."/>
            <person name="Adriaenssens E.M."/>
            <person name="Heins A."/>
            <person name="Fuchs B.M."/>
            <person name="Amann R."/>
            <person name="Moraru C."/>
        </authorList>
    </citation>
    <scope>NUCLEOTIDE SEQUENCE</scope>
</reference>
<name>A0A8E4ZLL4_9CAUD</name>
<dbReference type="Gene3D" id="2.60.120.10">
    <property type="entry name" value="Jelly Rolls"/>
    <property type="match status" value="1"/>
</dbReference>
<organism evidence="2 3">
    <name type="scientific">Polaribacter phage Freya_1</name>
    <dbReference type="NCBI Taxonomy" id="2745662"/>
    <lineage>
        <taxon>Viruses</taxon>
        <taxon>Duplodnaviria</taxon>
        <taxon>Heunggongvirae</taxon>
        <taxon>Uroviricota</taxon>
        <taxon>Caudoviricetes</taxon>
        <taxon>Forsetiviridae</taxon>
        <taxon>Freyavirus</taxon>
        <taxon>Freyavirus freya</taxon>
    </lineage>
</organism>
<keyword evidence="3" id="KW-1185">Reference proteome</keyword>
<evidence type="ECO:0000313" key="3">
    <source>
        <dbReference type="Proteomes" id="UP000693667"/>
    </source>
</evidence>
<gene>
    <name evidence="2" type="ORF">Freya1_33</name>
</gene>
<evidence type="ECO:0000259" key="1">
    <source>
        <dbReference type="Pfam" id="PF07883"/>
    </source>
</evidence>
<dbReference type="InterPro" id="IPR011051">
    <property type="entry name" value="RmlC_Cupin_sf"/>
</dbReference>
<evidence type="ECO:0000313" key="2">
    <source>
        <dbReference type="EMBL" id="QQV90904.1"/>
    </source>
</evidence>
<dbReference type="Proteomes" id="UP000693667">
    <property type="component" value="Segment"/>
</dbReference>
<accession>A0A8E4ZLL4</accession>
<proteinExistence type="predicted"/>
<feature type="domain" description="Cupin type-2" evidence="1">
    <location>
        <begin position="83"/>
        <end position="144"/>
    </location>
</feature>
<sequence length="147" mass="17258">MCIETEPKKINTTYREDLRIKLEASHCMLVNAVDRFNRKEAIKPISREELESFPLGVWVELNDKIKVKKRKNRFKTYLNFDTIMEKGAEFGEHFHDDIIESCEVISGKMIDIVDNQVYKKGDVAHYDRGIKHTPIATEKTFLHVLFK</sequence>
<dbReference type="InterPro" id="IPR014710">
    <property type="entry name" value="RmlC-like_jellyroll"/>
</dbReference>